<evidence type="ECO:0000256" key="1">
    <source>
        <dbReference type="PROSITE-ProRule" id="PRU00285"/>
    </source>
</evidence>
<dbReference type="Pfam" id="PF00011">
    <property type="entry name" value="HSP20"/>
    <property type="match status" value="1"/>
</dbReference>
<evidence type="ECO:0000313" key="5">
    <source>
        <dbReference type="Proteomes" id="UP000563898"/>
    </source>
</evidence>
<dbReference type="CDD" id="cd06464">
    <property type="entry name" value="ACD_sHsps-like"/>
    <property type="match status" value="1"/>
</dbReference>
<evidence type="ECO:0000256" key="2">
    <source>
        <dbReference type="RuleBase" id="RU003616"/>
    </source>
</evidence>
<name>A0A846WGD5_9ACTN</name>
<dbReference type="OMA" id="TGRFERC"/>
<dbReference type="EMBL" id="JAAXPC010000001">
    <property type="protein sequence ID" value="NKY00126.1"/>
    <property type="molecule type" value="Genomic_DNA"/>
</dbReference>
<dbReference type="AlphaFoldDB" id="A0A846WGD5"/>
<dbReference type="Gene3D" id="2.60.40.790">
    <property type="match status" value="1"/>
</dbReference>
<feature type="domain" description="SHSP" evidence="3">
    <location>
        <begin position="45"/>
        <end position="155"/>
    </location>
</feature>
<dbReference type="Proteomes" id="UP000563898">
    <property type="component" value="Unassembled WGS sequence"/>
</dbReference>
<reference evidence="4 5" key="1">
    <citation type="submission" date="2020-04" db="EMBL/GenBank/DDBJ databases">
        <title>MicrobeNet Type strains.</title>
        <authorList>
            <person name="Nicholson A.C."/>
        </authorList>
    </citation>
    <scope>NUCLEOTIDE SEQUENCE [LARGE SCALE GENOMIC DNA]</scope>
    <source>
        <strain evidence="4 5">ATCC BAA-14</strain>
    </source>
</reference>
<accession>A0A846WGD5</accession>
<dbReference type="InterPro" id="IPR031107">
    <property type="entry name" value="Small_HSP"/>
</dbReference>
<dbReference type="RefSeq" id="WP_006372483.1">
    <property type="nucleotide sequence ID" value="NZ_CP073075.1"/>
</dbReference>
<sequence>MATNGRLVPARRAATPFLSPFRMFEDNRGLLDFFDTAFAGLEPTRFADAWTPAVTVEETESAYIVEAELPGIKREDISVELDDNVLHVHGETTEVERTGEVRHQTRRTGKFDYRLGVPGEVDADKVEATLTDGVLRLELTKAAPAVARRIEITDGSSDAS</sequence>
<dbReference type="GeneID" id="90157972"/>
<dbReference type="SUPFAM" id="SSF49764">
    <property type="entry name" value="HSP20-like chaperones"/>
    <property type="match status" value="1"/>
</dbReference>
<dbReference type="InterPro" id="IPR008978">
    <property type="entry name" value="HSP20-like_chaperone"/>
</dbReference>
<gene>
    <name evidence="4" type="ORF">HGA05_00840</name>
</gene>
<organism evidence="4 5">
    <name type="scientific">Gordonia polyisoprenivorans</name>
    <dbReference type="NCBI Taxonomy" id="84595"/>
    <lineage>
        <taxon>Bacteria</taxon>
        <taxon>Bacillati</taxon>
        <taxon>Actinomycetota</taxon>
        <taxon>Actinomycetes</taxon>
        <taxon>Mycobacteriales</taxon>
        <taxon>Gordoniaceae</taxon>
        <taxon>Gordonia</taxon>
    </lineage>
</organism>
<dbReference type="PROSITE" id="PS01031">
    <property type="entry name" value="SHSP"/>
    <property type="match status" value="1"/>
</dbReference>
<dbReference type="PANTHER" id="PTHR11527">
    <property type="entry name" value="HEAT-SHOCK PROTEIN 20 FAMILY MEMBER"/>
    <property type="match status" value="1"/>
</dbReference>
<comment type="caution">
    <text evidence="4">The sequence shown here is derived from an EMBL/GenBank/DDBJ whole genome shotgun (WGS) entry which is preliminary data.</text>
</comment>
<comment type="similarity">
    <text evidence="1 2">Belongs to the small heat shock protein (HSP20) family.</text>
</comment>
<protein>
    <submittedName>
        <fullName evidence="4">Hsp20/alpha crystallin family protein</fullName>
    </submittedName>
</protein>
<evidence type="ECO:0000259" key="3">
    <source>
        <dbReference type="PROSITE" id="PS01031"/>
    </source>
</evidence>
<proteinExistence type="inferred from homology"/>
<evidence type="ECO:0000313" key="4">
    <source>
        <dbReference type="EMBL" id="NKY00126.1"/>
    </source>
</evidence>
<dbReference type="InterPro" id="IPR002068">
    <property type="entry name" value="A-crystallin/Hsp20_dom"/>
</dbReference>